<feature type="transmembrane region" description="Helical" evidence="1">
    <location>
        <begin position="89"/>
        <end position="106"/>
    </location>
</feature>
<dbReference type="AlphaFoldDB" id="A0A420YE89"/>
<gene>
    <name evidence="2" type="ORF">DL546_005294</name>
</gene>
<protein>
    <submittedName>
        <fullName evidence="2">Uncharacterized protein</fullName>
    </submittedName>
</protein>
<proteinExistence type="predicted"/>
<dbReference type="OrthoDB" id="9993796at2759"/>
<comment type="caution">
    <text evidence="2">The sequence shown here is derived from an EMBL/GenBank/DDBJ whole genome shotgun (WGS) entry which is preliminary data.</text>
</comment>
<feature type="transmembrane region" description="Helical" evidence="1">
    <location>
        <begin position="356"/>
        <end position="374"/>
    </location>
</feature>
<accession>A0A420YE89</accession>
<organism evidence="2 3">
    <name type="scientific">Coniochaeta pulveracea</name>
    <dbReference type="NCBI Taxonomy" id="177199"/>
    <lineage>
        <taxon>Eukaryota</taxon>
        <taxon>Fungi</taxon>
        <taxon>Dikarya</taxon>
        <taxon>Ascomycota</taxon>
        <taxon>Pezizomycotina</taxon>
        <taxon>Sordariomycetes</taxon>
        <taxon>Sordariomycetidae</taxon>
        <taxon>Coniochaetales</taxon>
        <taxon>Coniochaetaceae</taxon>
        <taxon>Coniochaeta</taxon>
    </lineage>
</organism>
<dbReference type="STRING" id="177199.A0A420YE89"/>
<reference evidence="2 3" key="1">
    <citation type="submission" date="2018-08" db="EMBL/GenBank/DDBJ databases">
        <title>Draft genome of the lignicolous fungus Coniochaeta pulveracea.</title>
        <authorList>
            <person name="Borstlap C.J."/>
            <person name="De Witt R.N."/>
            <person name="Botha A."/>
            <person name="Volschenk H."/>
        </authorList>
    </citation>
    <scope>NUCLEOTIDE SEQUENCE [LARGE SCALE GENOMIC DNA]</scope>
    <source>
        <strain evidence="2 3">CAB683</strain>
    </source>
</reference>
<feature type="transmembrane region" description="Helical" evidence="1">
    <location>
        <begin position="244"/>
        <end position="265"/>
    </location>
</feature>
<evidence type="ECO:0000313" key="2">
    <source>
        <dbReference type="EMBL" id="RKU46239.1"/>
    </source>
</evidence>
<dbReference type="Proteomes" id="UP000275385">
    <property type="component" value="Unassembled WGS sequence"/>
</dbReference>
<feature type="transmembrane region" description="Helical" evidence="1">
    <location>
        <begin position="200"/>
        <end position="224"/>
    </location>
</feature>
<dbReference type="EMBL" id="QVQW01000015">
    <property type="protein sequence ID" value="RKU46239.1"/>
    <property type="molecule type" value="Genomic_DNA"/>
</dbReference>
<keyword evidence="1" id="KW-0812">Transmembrane</keyword>
<name>A0A420YE89_9PEZI</name>
<feature type="transmembrane region" description="Helical" evidence="1">
    <location>
        <begin position="118"/>
        <end position="143"/>
    </location>
</feature>
<keyword evidence="1" id="KW-1133">Transmembrane helix</keyword>
<keyword evidence="3" id="KW-1185">Reference proteome</keyword>
<evidence type="ECO:0000313" key="3">
    <source>
        <dbReference type="Proteomes" id="UP000275385"/>
    </source>
</evidence>
<keyword evidence="1" id="KW-0472">Membrane</keyword>
<sequence length="392" mass="43437">MLRPIFLGLVGSCALIGGYGAFGIGAQNGLFDGFHKSVFRSHDPYVPGHKFPVQTTFTGIAPVDQHVSRLLALFICAIDGEKTWDVSVSYWYLMVNFLAGWCLLVLEGMRRGNTGKAVSWTGTMGLIFQNISYTVTVPIYLVIHLLTSPTARPNPAASDIQPRNPLEPSLIPVTSILSFAVPALLMALPTPQMISPGAHYLWLIIWQLFPLWQTIIQWALTNFVTRNSITSGYKSNLCVDTSSVYRFVLLITIAIHLPLLEVALLPGEYVPAEWPAIRKVFEQTNFWNVFIPAAWSNAPSLDQSLTTVSASALAPLVKYLLQWDAYGGGAAVLLWSVYLRKTVGDAISWFDIARKLVFWTALGGLVAPAAVLLWERDELIAERSEIEERKTR</sequence>
<evidence type="ECO:0000256" key="1">
    <source>
        <dbReference type="SAM" id="Phobius"/>
    </source>
</evidence>